<dbReference type="PROSITE" id="PS00022">
    <property type="entry name" value="EGF_1"/>
    <property type="match status" value="1"/>
</dbReference>
<name>B0WGH5_CULQU</name>
<evidence type="ECO:0000256" key="3">
    <source>
        <dbReference type="ARBA" id="ARBA00022737"/>
    </source>
</evidence>
<accession>B0WGH5</accession>
<dbReference type="EnsemblMetazoa" id="CPIJ005569-RA">
    <property type="protein sequence ID" value="CPIJ005569-PA"/>
    <property type="gene ID" value="CPIJ005569"/>
</dbReference>
<evidence type="ECO:0000256" key="2">
    <source>
        <dbReference type="ARBA" id="ARBA00022729"/>
    </source>
</evidence>
<reference evidence="7" key="1">
    <citation type="submission" date="2007-03" db="EMBL/GenBank/DDBJ databases">
        <title>Annotation of Culex pipiens quinquefasciatus.</title>
        <authorList>
            <consortium name="The Broad Institute Genome Sequencing Platform"/>
            <person name="Atkinson P.W."/>
            <person name="Hemingway J."/>
            <person name="Christensen B.M."/>
            <person name="Higgs S."/>
            <person name="Kodira C."/>
            <person name="Hannick L."/>
            <person name="Megy K."/>
            <person name="O'Leary S."/>
            <person name="Pearson M."/>
            <person name="Haas B.J."/>
            <person name="Mauceli E."/>
            <person name="Wortman J.R."/>
            <person name="Lee N.H."/>
            <person name="Guigo R."/>
            <person name="Stanke M."/>
            <person name="Alvarado L."/>
            <person name="Amedeo P."/>
            <person name="Antoine C.H."/>
            <person name="Arensburger P."/>
            <person name="Bidwell S.L."/>
            <person name="Crawford M."/>
            <person name="Camaro F."/>
            <person name="Devon K."/>
            <person name="Engels R."/>
            <person name="Hammond M."/>
            <person name="Howarth C."/>
            <person name="Koehrsen M."/>
            <person name="Lawson D."/>
            <person name="Montgomery P."/>
            <person name="Nene V."/>
            <person name="Nusbaum C."/>
            <person name="Puiu D."/>
            <person name="Romero-Severson J."/>
            <person name="Severson D.W."/>
            <person name="Shumway M."/>
            <person name="Sisk P."/>
            <person name="Stolte C."/>
            <person name="Zeng Q."/>
            <person name="Eisenstadt E."/>
            <person name="Fraser-Liggett C."/>
            <person name="Strausberg R."/>
            <person name="Galagan J."/>
            <person name="Birren B."/>
            <person name="Collins F.H."/>
        </authorList>
    </citation>
    <scope>NUCLEOTIDE SEQUENCE [LARGE SCALE GENOMIC DNA]</scope>
    <source>
        <strain evidence="7">JHB</strain>
    </source>
</reference>
<dbReference type="Proteomes" id="UP000002320">
    <property type="component" value="Unassembled WGS sequence"/>
</dbReference>
<evidence type="ECO:0000259" key="6">
    <source>
        <dbReference type="PROSITE" id="PS50026"/>
    </source>
</evidence>
<evidence type="ECO:0000256" key="1">
    <source>
        <dbReference type="ARBA" id="ARBA00022536"/>
    </source>
</evidence>
<evidence type="ECO:0000313" key="8">
    <source>
        <dbReference type="EnsemblMetazoa" id="CPIJ005569-PA"/>
    </source>
</evidence>
<dbReference type="InterPro" id="IPR000742">
    <property type="entry name" value="EGF"/>
</dbReference>
<dbReference type="AlphaFoldDB" id="B0WGH5"/>
<keyword evidence="2" id="KW-0732">Signal</keyword>
<evidence type="ECO:0000256" key="5">
    <source>
        <dbReference type="PROSITE-ProRule" id="PRU00076"/>
    </source>
</evidence>
<dbReference type="SUPFAM" id="SSF57196">
    <property type="entry name" value="EGF/Laminin"/>
    <property type="match status" value="1"/>
</dbReference>
<dbReference type="EMBL" id="DS231926">
    <property type="protein sequence ID" value="EDS26972.1"/>
    <property type="molecule type" value="Genomic_DNA"/>
</dbReference>
<gene>
    <name evidence="8" type="primary">6037959</name>
    <name evidence="7" type="ORF">CpipJ_CPIJ005569</name>
</gene>
<dbReference type="PANTHER" id="PTHR24049:SF22">
    <property type="entry name" value="DROSOPHILA CRUMBS HOMOLOG"/>
    <property type="match status" value="1"/>
</dbReference>
<dbReference type="Pfam" id="PF00008">
    <property type="entry name" value="EGF"/>
    <property type="match status" value="1"/>
</dbReference>
<dbReference type="PANTHER" id="PTHR24049">
    <property type="entry name" value="CRUMBS FAMILY MEMBER"/>
    <property type="match status" value="1"/>
</dbReference>
<comment type="caution">
    <text evidence="5">Lacks conserved residue(s) required for the propagation of feature annotation.</text>
</comment>
<evidence type="ECO:0000256" key="4">
    <source>
        <dbReference type="ARBA" id="ARBA00023157"/>
    </source>
</evidence>
<keyword evidence="3" id="KW-0677">Repeat</keyword>
<sequence length="50" mass="5447">MTCMCDAGYTGKNCESPYIPCAPSPCQNGGTCKQSTKFNYECKCPPGKFR</sequence>
<protein>
    <submittedName>
        <fullName evidence="7 8">Neurogenic locus notch</fullName>
    </submittedName>
</protein>
<dbReference type="Gene3D" id="2.10.25.10">
    <property type="entry name" value="Laminin"/>
    <property type="match status" value="1"/>
</dbReference>
<organism>
    <name type="scientific">Culex quinquefasciatus</name>
    <name type="common">Southern house mosquito</name>
    <name type="synonym">Culex pungens</name>
    <dbReference type="NCBI Taxonomy" id="7176"/>
    <lineage>
        <taxon>Eukaryota</taxon>
        <taxon>Metazoa</taxon>
        <taxon>Ecdysozoa</taxon>
        <taxon>Arthropoda</taxon>
        <taxon>Hexapoda</taxon>
        <taxon>Insecta</taxon>
        <taxon>Pterygota</taxon>
        <taxon>Neoptera</taxon>
        <taxon>Endopterygota</taxon>
        <taxon>Diptera</taxon>
        <taxon>Nematocera</taxon>
        <taxon>Culicoidea</taxon>
        <taxon>Culicidae</taxon>
        <taxon>Culicinae</taxon>
        <taxon>Culicini</taxon>
        <taxon>Culex</taxon>
        <taxon>Culex</taxon>
    </lineage>
</organism>
<keyword evidence="9" id="KW-1185">Reference proteome</keyword>
<feature type="disulfide bond" evidence="5">
    <location>
        <begin position="5"/>
        <end position="14"/>
    </location>
</feature>
<dbReference type="KEGG" id="cqu:CpipJ_CPIJ005569"/>
<dbReference type="VEuPathDB" id="VectorBase:CPIJ005569"/>
<evidence type="ECO:0000313" key="9">
    <source>
        <dbReference type="Proteomes" id="UP000002320"/>
    </source>
</evidence>
<dbReference type="eggNOG" id="KOG1217">
    <property type="taxonomic scope" value="Eukaryota"/>
</dbReference>
<dbReference type="PROSITE" id="PS50026">
    <property type="entry name" value="EGF_3"/>
    <property type="match status" value="2"/>
</dbReference>
<reference evidence="8" key="2">
    <citation type="submission" date="2020-05" db="UniProtKB">
        <authorList>
            <consortium name="EnsemblMetazoa"/>
        </authorList>
    </citation>
    <scope>IDENTIFICATION</scope>
    <source>
        <strain evidence="8">JHB</strain>
    </source>
</reference>
<dbReference type="STRING" id="7176.B0WGH5"/>
<evidence type="ECO:0000313" key="7">
    <source>
        <dbReference type="EMBL" id="EDS26972.1"/>
    </source>
</evidence>
<dbReference type="InterPro" id="IPR051022">
    <property type="entry name" value="Notch_Cell-Fate_Det"/>
</dbReference>
<keyword evidence="4 5" id="KW-1015">Disulfide bond</keyword>
<dbReference type="PROSITE" id="PS01186">
    <property type="entry name" value="EGF_2"/>
    <property type="match status" value="1"/>
</dbReference>
<feature type="domain" description="EGF-like" evidence="6">
    <location>
        <begin position="17"/>
        <end position="50"/>
    </location>
</feature>
<keyword evidence="1 5" id="KW-0245">EGF-like domain</keyword>
<dbReference type="HOGENOM" id="CLU_3244937_0_0_1"/>
<proteinExistence type="predicted"/>
<dbReference type="InParanoid" id="B0WGH5"/>
<feature type="domain" description="EGF-like" evidence="6">
    <location>
        <begin position="1"/>
        <end position="15"/>
    </location>
</feature>